<evidence type="ECO:0000313" key="3">
    <source>
        <dbReference type="Proteomes" id="UP000683925"/>
    </source>
</evidence>
<dbReference type="PANTHER" id="PTHR19920:SF0">
    <property type="entry name" value="CYTOSOLIC IRON-SULFUR PROTEIN ASSEMBLY PROTEIN CIAO1-RELATED"/>
    <property type="match status" value="1"/>
</dbReference>
<evidence type="ECO:0000313" key="2">
    <source>
        <dbReference type="EMBL" id="CAD8193546.1"/>
    </source>
</evidence>
<dbReference type="OrthoDB" id="406844at2759"/>
<dbReference type="InterPro" id="IPR001680">
    <property type="entry name" value="WD40_rpt"/>
</dbReference>
<comment type="caution">
    <text evidence="2">The sequence shown here is derived from an EMBL/GenBank/DDBJ whole genome shotgun (WGS) entry which is preliminary data.</text>
</comment>
<accession>A0A8S1X591</accession>
<feature type="repeat" description="WD" evidence="1">
    <location>
        <begin position="115"/>
        <end position="147"/>
    </location>
</feature>
<keyword evidence="3" id="KW-1185">Reference proteome</keyword>
<organism evidence="2 3">
    <name type="scientific">Paramecium octaurelia</name>
    <dbReference type="NCBI Taxonomy" id="43137"/>
    <lineage>
        <taxon>Eukaryota</taxon>
        <taxon>Sar</taxon>
        <taxon>Alveolata</taxon>
        <taxon>Ciliophora</taxon>
        <taxon>Intramacronucleata</taxon>
        <taxon>Oligohymenophorea</taxon>
        <taxon>Peniculida</taxon>
        <taxon>Parameciidae</taxon>
        <taxon>Paramecium</taxon>
    </lineage>
</organism>
<dbReference type="PROSITE" id="PS50294">
    <property type="entry name" value="WD_REPEATS_REGION"/>
    <property type="match status" value="1"/>
</dbReference>
<evidence type="ECO:0000256" key="1">
    <source>
        <dbReference type="PROSITE-ProRule" id="PRU00221"/>
    </source>
</evidence>
<dbReference type="OMA" id="HENTINC"/>
<dbReference type="GO" id="GO:0097361">
    <property type="term" value="C:cytosolic [4Fe-4S] assembly targeting complex"/>
    <property type="evidence" value="ECO:0007669"/>
    <property type="project" value="TreeGrafter"/>
</dbReference>
<protein>
    <recommendedName>
        <fullName evidence="4">WD40-repeat-containing domain</fullName>
    </recommendedName>
</protein>
<keyword evidence="1" id="KW-0853">WD repeat</keyword>
<dbReference type="PANTHER" id="PTHR19920">
    <property type="entry name" value="WD40 PROTEIN CIAO1"/>
    <property type="match status" value="1"/>
</dbReference>
<sequence length="350" mass="40442">MNQQKNQKTQFQVLKIASRSQKEWCQAIAINDDCSLLFIGFKSAIKAFGFNKENLKQHQILNHHTNYITALKICKSKFASSNYFLISASDDKTIIIWEQAGSQFQNPSWSCYQRLYGHENNVNCFLFLEEEECIISGSADFSIKFWNTTQKDKYKWSCLQTIQNHSSEIWALSINQSQDILISSGEDGVILVIEQNSKIWIVKQIIQVKEFGYRISFVGNNVFCFQPVSGKQLHVYQMNNNQSFIKSKDIILQEGNCNCKPYFPATYIKQKSLLISKVGCKINLISICHNSEEGYVELVLQQEIDFGTTDGWGYIYGSISDDGVYIATWDYKSQEIQIRELKEKQEIKQY</sequence>
<feature type="repeat" description="WD" evidence="1">
    <location>
        <begin position="61"/>
        <end position="98"/>
    </location>
</feature>
<proteinExistence type="predicted"/>
<dbReference type="GO" id="GO:0016226">
    <property type="term" value="P:iron-sulfur cluster assembly"/>
    <property type="evidence" value="ECO:0007669"/>
    <property type="project" value="TreeGrafter"/>
</dbReference>
<gene>
    <name evidence="2" type="ORF">POCTA_138.1.T1040201</name>
</gene>
<dbReference type="AlphaFoldDB" id="A0A8S1X591"/>
<reference evidence="2" key="1">
    <citation type="submission" date="2021-01" db="EMBL/GenBank/DDBJ databases">
        <authorList>
            <consortium name="Genoscope - CEA"/>
            <person name="William W."/>
        </authorList>
    </citation>
    <scope>NUCLEOTIDE SEQUENCE</scope>
</reference>
<dbReference type="EMBL" id="CAJJDP010000104">
    <property type="protein sequence ID" value="CAD8193546.1"/>
    <property type="molecule type" value="Genomic_DNA"/>
</dbReference>
<dbReference type="SMART" id="SM00320">
    <property type="entry name" value="WD40"/>
    <property type="match status" value="3"/>
</dbReference>
<dbReference type="PROSITE" id="PS50082">
    <property type="entry name" value="WD_REPEATS_2"/>
    <property type="match status" value="2"/>
</dbReference>
<dbReference type="Pfam" id="PF00400">
    <property type="entry name" value="WD40"/>
    <property type="match status" value="3"/>
</dbReference>
<name>A0A8S1X591_PAROT</name>
<dbReference type="Proteomes" id="UP000683925">
    <property type="component" value="Unassembled WGS sequence"/>
</dbReference>
<evidence type="ECO:0008006" key="4">
    <source>
        <dbReference type="Google" id="ProtNLM"/>
    </source>
</evidence>